<evidence type="ECO:0000313" key="2">
    <source>
        <dbReference type="Proteomes" id="UP001148629"/>
    </source>
</evidence>
<proteinExistence type="predicted"/>
<dbReference type="EMBL" id="JANRMS010000337">
    <property type="protein sequence ID" value="KAJ3541693.1"/>
    <property type="molecule type" value="Genomic_DNA"/>
</dbReference>
<reference evidence="1" key="1">
    <citation type="submission" date="2022-08" db="EMBL/GenBank/DDBJ databases">
        <title>Genome Sequence of Fusarium decemcellulare.</title>
        <authorList>
            <person name="Buettner E."/>
        </authorList>
    </citation>
    <scope>NUCLEOTIDE SEQUENCE</scope>
    <source>
        <strain evidence="1">Babe19</strain>
    </source>
</reference>
<keyword evidence="2" id="KW-1185">Reference proteome</keyword>
<sequence>MAKSSTIAASFEVTSGAICFGSLTNILRGAETSIQPAPNPRPHLTGTVISHPQEFNIPAKKGIWNAYTLLEAESSRVEGWFVAHEDVDPLPELLKILRVAGSPYEVGHITNSDETRAQGVLLINRYDWGYYAGDDELDEVEEEGDILANSNTIGLVDHAHGYDHVQRWTRQKPSQRDSSPHGIWMYIPDPEYMWGRFGFDDEYEQARSFLFFTQRTDFTKTKFPRQSQPLRKYETELEAFHRGLEEGTDYSGVKRLRELCGPPGYLPRPSPGVQMPEQPPPESELLGPYSKSERILLDQDIEALRASVSSVDEPMKETFRHRGMSEEGIAAEEQKRRTGIFVDPWKEPTFDLFNELVLSYLEHFVLPHRSHSTPSTLGPVLFPNRKESIQGRKHIDDFLFQQFSGPNETVPGFDVPSVRVRILEFLNRRAGTNPVAFNEECLEGIVRVFAALIKEMVELADRYAFGRGDKERAIDDSCVIVPQHIREAVYFDNDLLSVLRYSAVFWAGRK</sequence>
<name>A0ACC1SKN8_9HYPO</name>
<accession>A0ACC1SKN8</accession>
<evidence type="ECO:0000313" key="1">
    <source>
        <dbReference type="EMBL" id="KAJ3541693.1"/>
    </source>
</evidence>
<gene>
    <name evidence="1" type="ORF">NM208_g4489</name>
</gene>
<dbReference type="Proteomes" id="UP001148629">
    <property type="component" value="Unassembled WGS sequence"/>
</dbReference>
<comment type="caution">
    <text evidence="1">The sequence shown here is derived from an EMBL/GenBank/DDBJ whole genome shotgun (WGS) entry which is preliminary data.</text>
</comment>
<protein>
    <submittedName>
        <fullName evidence="1">Uncharacterized protein</fullName>
    </submittedName>
</protein>
<organism evidence="1 2">
    <name type="scientific">Fusarium decemcellulare</name>
    <dbReference type="NCBI Taxonomy" id="57161"/>
    <lineage>
        <taxon>Eukaryota</taxon>
        <taxon>Fungi</taxon>
        <taxon>Dikarya</taxon>
        <taxon>Ascomycota</taxon>
        <taxon>Pezizomycotina</taxon>
        <taxon>Sordariomycetes</taxon>
        <taxon>Hypocreomycetidae</taxon>
        <taxon>Hypocreales</taxon>
        <taxon>Nectriaceae</taxon>
        <taxon>Fusarium</taxon>
        <taxon>Fusarium decemcellulare species complex</taxon>
    </lineage>
</organism>